<gene>
    <name evidence="8" type="ORF">ACFQO9_01250</name>
</gene>
<dbReference type="SUPFAM" id="SSF55785">
    <property type="entry name" value="PYP-like sensor domain (PAS domain)"/>
    <property type="match status" value="1"/>
</dbReference>
<dbReference type="EC" id="2.7.13.3" evidence="2"/>
<evidence type="ECO:0000256" key="4">
    <source>
        <dbReference type="PROSITE-ProRule" id="PRU00169"/>
    </source>
</evidence>
<dbReference type="Gene3D" id="3.40.50.2300">
    <property type="match status" value="1"/>
</dbReference>
<evidence type="ECO:0000256" key="1">
    <source>
        <dbReference type="ARBA" id="ARBA00000085"/>
    </source>
</evidence>
<dbReference type="InterPro" id="IPR000700">
    <property type="entry name" value="PAS-assoc_C"/>
</dbReference>
<feature type="domain" description="Response regulatory" evidence="6">
    <location>
        <begin position="1"/>
        <end position="118"/>
    </location>
</feature>
<dbReference type="InterPro" id="IPR036097">
    <property type="entry name" value="HisK_dim/P_sf"/>
</dbReference>
<name>A0ABW2LUU6_9FLAO</name>
<dbReference type="SUPFAM" id="SSF52172">
    <property type="entry name" value="CheY-like"/>
    <property type="match status" value="1"/>
</dbReference>
<dbReference type="EMBL" id="JBHTCR010000001">
    <property type="protein sequence ID" value="MFC7345341.1"/>
    <property type="molecule type" value="Genomic_DNA"/>
</dbReference>
<dbReference type="SMART" id="SM00448">
    <property type="entry name" value="REC"/>
    <property type="match status" value="1"/>
</dbReference>
<dbReference type="Pfam" id="PF02518">
    <property type="entry name" value="HATPase_c"/>
    <property type="match status" value="1"/>
</dbReference>
<dbReference type="InterPro" id="IPR001610">
    <property type="entry name" value="PAC"/>
</dbReference>
<dbReference type="InterPro" id="IPR003594">
    <property type="entry name" value="HATPase_dom"/>
</dbReference>
<dbReference type="SMART" id="SM00086">
    <property type="entry name" value="PAC"/>
    <property type="match status" value="1"/>
</dbReference>
<dbReference type="Gene3D" id="3.30.565.10">
    <property type="entry name" value="Histidine kinase-like ATPase, C-terminal domain"/>
    <property type="match status" value="1"/>
</dbReference>
<dbReference type="RefSeq" id="WP_378172176.1">
    <property type="nucleotide sequence ID" value="NZ_JBHTCR010000001.1"/>
</dbReference>
<dbReference type="SMART" id="SM00388">
    <property type="entry name" value="HisKA"/>
    <property type="match status" value="1"/>
</dbReference>
<dbReference type="InterPro" id="IPR003661">
    <property type="entry name" value="HisK_dim/P_dom"/>
</dbReference>
<reference evidence="9" key="1">
    <citation type="journal article" date="2019" name="Int. J. Syst. Evol. Microbiol.">
        <title>The Global Catalogue of Microorganisms (GCM) 10K type strain sequencing project: providing services to taxonomists for standard genome sequencing and annotation.</title>
        <authorList>
            <consortium name="The Broad Institute Genomics Platform"/>
            <consortium name="The Broad Institute Genome Sequencing Center for Infectious Disease"/>
            <person name="Wu L."/>
            <person name="Ma J."/>
        </authorList>
    </citation>
    <scope>NUCLEOTIDE SEQUENCE [LARGE SCALE GENOMIC DNA]</scope>
    <source>
        <strain evidence="9">CCUG 54781</strain>
    </source>
</reference>
<feature type="modified residue" description="4-aspartylphosphate" evidence="4">
    <location>
        <position position="50"/>
    </location>
</feature>
<dbReference type="PRINTS" id="PR00344">
    <property type="entry name" value="BCTRLSENSOR"/>
</dbReference>
<dbReference type="InterPro" id="IPR005467">
    <property type="entry name" value="His_kinase_dom"/>
</dbReference>
<dbReference type="InterPro" id="IPR036890">
    <property type="entry name" value="HATPase_C_sf"/>
</dbReference>
<evidence type="ECO:0000313" key="8">
    <source>
        <dbReference type="EMBL" id="MFC7345341.1"/>
    </source>
</evidence>
<dbReference type="SMART" id="SM00387">
    <property type="entry name" value="HATPase_c"/>
    <property type="match status" value="1"/>
</dbReference>
<dbReference type="InterPro" id="IPR001789">
    <property type="entry name" value="Sig_transdc_resp-reg_receiver"/>
</dbReference>
<dbReference type="PROSITE" id="PS50110">
    <property type="entry name" value="RESPONSE_REGULATORY"/>
    <property type="match status" value="1"/>
</dbReference>
<evidence type="ECO:0000259" key="7">
    <source>
        <dbReference type="PROSITE" id="PS50113"/>
    </source>
</evidence>
<keyword evidence="9" id="KW-1185">Reference proteome</keyword>
<dbReference type="SUPFAM" id="SSF55874">
    <property type="entry name" value="ATPase domain of HSP90 chaperone/DNA topoisomerase II/histidine kinase"/>
    <property type="match status" value="1"/>
</dbReference>
<dbReference type="Proteomes" id="UP001596550">
    <property type="component" value="Unassembled WGS sequence"/>
</dbReference>
<proteinExistence type="predicted"/>
<dbReference type="Gene3D" id="3.30.450.20">
    <property type="entry name" value="PAS domain"/>
    <property type="match status" value="1"/>
</dbReference>
<dbReference type="InterPro" id="IPR004358">
    <property type="entry name" value="Sig_transdc_His_kin-like_C"/>
</dbReference>
<evidence type="ECO:0000256" key="3">
    <source>
        <dbReference type="ARBA" id="ARBA00022553"/>
    </source>
</evidence>
<accession>A0ABW2LUU6</accession>
<evidence type="ECO:0000256" key="2">
    <source>
        <dbReference type="ARBA" id="ARBA00012438"/>
    </source>
</evidence>
<keyword evidence="3 4" id="KW-0597">Phosphoprotein</keyword>
<comment type="catalytic activity">
    <reaction evidence="1">
        <text>ATP + protein L-histidine = ADP + protein N-phospho-L-histidine.</text>
        <dbReference type="EC" id="2.7.13.3"/>
    </reaction>
</comment>
<dbReference type="Pfam" id="PF00512">
    <property type="entry name" value="HisKA"/>
    <property type="match status" value="1"/>
</dbReference>
<comment type="caution">
    <text evidence="8">The sequence shown here is derived from an EMBL/GenBank/DDBJ whole genome shotgun (WGS) entry which is preliminary data.</text>
</comment>
<dbReference type="PROSITE" id="PS50113">
    <property type="entry name" value="PAC"/>
    <property type="match status" value="1"/>
</dbReference>
<dbReference type="Gene3D" id="1.10.287.130">
    <property type="match status" value="1"/>
</dbReference>
<dbReference type="CDD" id="cd00082">
    <property type="entry name" value="HisKA"/>
    <property type="match status" value="1"/>
</dbReference>
<dbReference type="InterPro" id="IPR000014">
    <property type="entry name" value="PAS"/>
</dbReference>
<protein>
    <recommendedName>
        <fullName evidence="2">histidine kinase</fullName>
        <ecNumber evidence="2">2.7.13.3</ecNumber>
    </recommendedName>
</protein>
<organism evidence="8 9">
    <name type="scientific">Chryseobacterium zhengzhouense</name>
    <dbReference type="NCBI Taxonomy" id="1636086"/>
    <lineage>
        <taxon>Bacteria</taxon>
        <taxon>Pseudomonadati</taxon>
        <taxon>Bacteroidota</taxon>
        <taxon>Flavobacteriia</taxon>
        <taxon>Flavobacteriales</taxon>
        <taxon>Weeksellaceae</taxon>
        <taxon>Chryseobacterium group</taxon>
        <taxon>Chryseobacterium</taxon>
    </lineage>
</organism>
<dbReference type="CDD" id="cd00130">
    <property type="entry name" value="PAS"/>
    <property type="match status" value="1"/>
</dbReference>
<dbReference type="Pfam" id="PF00072">
    <property type="entry name" value="Response_reg"/>
    <property type="match status" value="1"/>
</dbReference>
<dbReference type="SUPFAM" id="SSF47384">
    <property type="entry name" value="Homodimeric domain of signal transducing histidine kinase"/>
    <property type="match status" value="1"/>
</dbReference>
<dbReference type="InterPro" id="IPR035965">
    <property type="entry name" value="PAS-like_dom_sf"/>
</dbReference>
<dbReference type="NCBIfam" id="TIGR00229">
    <property type="entry name" value="sensory_box"/>
    <property type="match status" value="1"/>
</dbReference>
<sequence length="491" mass="56074">MILIVDDNQNNLFSLKKLLESKDFQVDTAESGQQALGKALKNDYALIILDVQMPEMDGFEVAETLAGYSKTKEIPIIFLSAVNTEKKFITKGYASGGKDYVTKPVDPEILLLKVKTFYNLQEQNLAMKKTQQSLELEVKGRRESQVTMKSQIDHFHLMLESLPQIAFTLNQDGIVDFVNGKWYEYSVSDTSFPETHPDDFNIVEEFSRCKKKGKALEMEIRIKNRKSGDFRYHLLRVTPVREDNVVKNWVGTFTDIDDQKRVEKEKDEFLSIASHELKTPLTSIKAYVQLLDRKLKLDKDSSEAGFMVKVHDQIEKLNTLITDLLDVSKIENGKLKINKKPANLENTIKNAIDTILQTHGENAVKIDRHGFIPDILIPFDEIRIEQVLINFLTNAIKYSPQNNQVIVTTFVDQEEQEVKVNVTDFGIGIPDYKQESVFHKFYRVEESSLQFQGMGIGLYICSEIIKQHHGSIGVSSIVDEGSTFYFTLPLN</sequence>
<dbReference type="InterPro" id="IPR011006">
    <property type="entry name" value="CheY-like_superfamily"/>
</dbReference>
<dbReference type="CDD" id="cd00075">
    <property type="entry name" value="HATPase"/>
    <property type="match status" value="1"/>
</dbReference>
<feature type="domain" description="PAC" evidence="7">
    <location>
        <begin position="216"/>
        <end position="268"/>
    </location>
</feature>
<dbReference type="PANTHER" id="PTHR43547">
    <property type="entry name" value="TWO-COMPONENT HISTIDINE KINASE"/>
    <property type="match status" value="1"/>
</dbReference>
<feature type="domain" description="Histidine kinase" evidence="5">
    <location>
        <begin position="272"/>
        <end position="491"/>
    </location>
</feature>
<dbReference type="PANTHER" id="PTHR43547:SF2">
    <property type="entry name" value="HYBRID SIGNAL TRANSDUCTION HISTIDINE KINASE C"/>
    <property type="match status" value="1"/>
</dbReference>
<dbReference type="PROSITE" id="PS50109">
    <property type="entry name" value="HIS_KIN"/>
    <property type="match status" value="1"/>
</dbReference>
<evidence type="ECO:0000259" key="5">
    <source>
        <dbReference type="PROSITE" id="PS50109"/>
    </source>
</evidence>
<evidence type="ECO:0000313" key="9">
    <source>
        <dbReference type="Proteomes" id="UP001596550"/>
    </source>
</evidence>
<evidence type="ECO:0000259" key="6">
    <source>
        <dbReference type="PROSITE" id="PS50110"/>
    </source>
</evidence>